<dbReference type="GO" id="GO:0004879">
    <property type="term" value="F:nuclear receptor activity"/>
    <property type="evidence" value="ECO:0007669"/>
    <property type="project" value="TreeGrafter"/>
</dbReference>
<dbReference type="PROSITE" id="PS00031">
    <property type="entry name" value="NUCLEAR_REC_DBD_1"/>
    <property type="match status" value="1"/>
</dbReference>
<keyword evidence="8" id="KW-0539">Nucleus</keyword>
<keyword evidence="4" id="KW-0805">Transcription regulation</keyword>
<evidence type="ECO:0000313" key="12">
    <source>
        <dbReference type="Proteomes" id="UP000215902"/>
    </source>
</evidence>
<dbReference type="EMBL" id="NIVC01001363">
    <property type="protein sequence ID" value="PAA68906.1"/>
    <property type="molecule type" value="Genomic_DNA"/>
</dbReference>
<dbReference type="PANTHER" id="PTHR24082">
    <property type="entry name" value="NUCLEAR HORMONE RECEPTOR"/>
    <property type="match status" value="1"/>
</dbReference>
<dbReference type="STRING" id="282301.A0A267F596"/>
<reference evidence="11 12" key="1">
    <citation type="submission" date="2017-06" db="EMBL/GenBank/DDBJ databases">
        <title>A platform for efficient transgenesis in Macrostomum lignano, a flatworm model organism for stem cell research.</title>
        <authorList>
            <person name="Berezikov E."/>
        </authorList>
    </citation>
    <scope>NUCLEOTIDE SEQUENCE [LARGE SCALE GENOMIC DNA]</scope>
    <source>
        <strain evidence="11">DV1</strain>
        <tissue evidence="11">Whole organism</tissue>
    </source>
</reference>
<dbReference type="SUPFAM" id="SSF57716">
    <property type="entry name" value="Glucocorticoid receptor-like (DNA-binding domain)"/>
    <property type="match status" value="1"/>
</dbReference>
<proteinExistence type="predicted"/>
<dbReference type="GO" id="GO:0000978">
    <property type="term" value="F:RNA polymerase II cis-regulatory region sequence-specific DNA binding"/>
    <property type="evidence" value="ECO:0007669"/>
    <property type="project" value="TreeGrafter"/>
</dbReference>
<keyword evidence="1" id="KW-0479">Metal-binding</keyword>
<sequence>MQHAGHTALLAACPIKQNSCDLDAQHQLATLKSIQPQKELHFKEEQQQQQQQQQQQHACQCTVCGDKALGYNFDAITCESCKAFFRRNALKTKIQKCNFESSCLVSVITRKFCPACRLAKCFKVGMKREWILNAAQLQMRRQKTLENRRSRQNRQRLQLEQQQQHQEQQHQEHQEPEEPLTVLHLISDPESEQSPGAELVWAQYRRLSGASLSLIKQIERALGDTINGVDQNDSDRILTAAKEGGAAPETPFVITLSFVRRFVKFVKILPEFELIGKQDAGRLIKGGAFNFILMRGVAIYSPDSDSFAFKLASTGGRHSISLSTVAQCLADSPGGQQLMSDYRSFMRNYHEDSRGDQMALTLLQLIDFYNPARPGLSSMRTVDSVQQGYLVLLKRYIDSAWPKHCACNVYFRLLNRLTELESLGQRFGSLCNTVGFRYEELNPLLVELFQQRQCACTDCQMKPEMGSE</sequence>
<keyword evidence="6" id="KW-0804">Transcription</keyword>
<feature type="region of interest" description="Disordered" evidence="9">
    <location>
        <begin position="143"/>
        <end position="177"/>
    </location>
</feature>
<dbReference type="Gene3D" id="1.10.565.10">
    <property type="entry name" value="Retinoid X Receptor"/>
    <property type="match status" value="1"/>
</dbReference>
<evidence type="ECO:0000256" key="3">
    <source>
        <dbReference type="ARBA" id="ARBA00022833"/>
    </source>
</evidence>
<dbReference type="AlphaFoldDB" id="A0A267F596"/>
<dbReference type="InterPro" id="IPR013088">
    <property type="entry name" value="Znf_NHR/GATA"/>
</dbReference>
<dbReference type="PRINTS" id="PR00047">
    <property type="entry name" value="STROIDFINGER"/>
</dbReference>
<dbReference type="InterPro" id="IPR035500">
    <property type="entry name" value="NHR-like_dom_sf"/>
</dbReference>
<keyword evidence="3" id="KW-0862">Zinc</keyword>
<evidence type="ECO:0000256" key="2">
    <source>
        <dbReference type="ARBA" id="ARBA00022771"/>
    </source>
</evidence>
<dbReference type="Proteomes" id="UP000215902">
    <property type="component" value="Unassembled WGS sequence"/>
</dbReference>
<feature type="compositionally biased region" description="Low complexity" evidence="9">
    <location>
        <begin position="155"/>
        <end position="166"/>
    </location>
</feature>
<dbReference type="PANTHER" id="PTHR24082:SF283">
    <property type="entry name" value="NUCLEAR HORMONE RECEPTOR HR96"/>
    <property type="match status" value="1"/>
</dbReference>
<keyword evidence="2" id="KW-0863">Zinc-finger</keyword>
<evidence type="ECO:0000256" key="9">
    <source>
        <dbReference type="SAM" id="MobiDB-lite"/>
    </source>
</evidence>
<keyword evidence="12" id="KW-1185">Reference proteome</keyword>
<protein>
    <recommendedName>
        <fullName evidence="10">Nuclear receptor domain-containing protein</fullName>
    </recommendedName>
</protein>
<comment type="caution">
    <text evidence="11">The sequence shown here is derived from an EMBL/GenBank/DDBJ whole genome shotgun (WGS) entry which is preliminary data.</text>
</comment>
<feature type="domain" description="Nuclear receptor" evidence="10">
    <location>
        <begin position="58"/>
        <end position="133"/>
    </location>
</feature>
<dbReference type="Gene3D" id="3.30.50.10">
    <property type="entry name" value="Erythroid Transcription Factor GATA-1, subunit A"/>
    <property type="match status" value="1"/>
</dbReference>
<dbReference type="PROSITE" id="PS51030">
    <property type="entry name" value="NUCLEAR_REC_DBD_2"/>
    <property type="match status" value="1"/>
</dbReference>
<organism evidence="11 12">
    <name type="scientific">Macrostomum lignano</name>
    <dbReference type="NCBI Taxonomy" id="282301"/>
    <lineage>
        <taxon>Eukaryota</taxon>
        <taxon>Metazoa</taxon>
        <taxon>Spiralia</taxon>
        <taxon>Lophotrochozoa</taxon>
        <taxon>Platyhelminthes</taxon>
        <taxon>Rhabditophora</taxon>
        <taxon>Macrostomorpha</taxon>
        <taxon>Macrostomida</taxon>
        <taxon>Macrostomidae</taxon>
        <taxon>Macrostomum</taxon>
    </lineage>
</organism>
<evidence type="ECO:0000313" key="11">
    <source>
        <dbReference type="EMBL" id="PAA68906.1"/>
    </source>
</evidence>
<evidence type="ECO:0000256" key="7">
    <source>
        <dbReference type="ARBA" id="ARBA00023170"/>
    </source>
</evidence>
<evidence type="ECO:0000259" key="10">
    <source>
        <dbReference type="PROSITE" id="PS51030"/>
    </source>
</evidence>
<dbReference type="GO" id="GO:0030154">
    <property type="term" value="P:cell differentiation"/>
    <property type="evidence" value="ECO:0007669"/>
    <property type="project" value="TreeGrafter"/>
</dbReference>
<dbReference type="SMART" id="SM00430">
    <property type="entry name" value="HOLI"/>
    <property type="match status" value="1"/>
</dbReference>
<evidence type="ECO:0000256" key="4">
    <source>
        <dbReference type="ARBA" id="ARBA00023015"/>
    </source>
</evidence>
<dbReference type="GO" id="GO:0045944">
    <property type="term" value="P:positive regulation of transcription by RNA polymerase II"/>
    <property type="evidence" value="ECO:0007669"/>
    <property type="project" value="TreeGrafter"/>
</dbReference>
<evidence type="ECO:0000256" key="6">
    <source>
        <dbReference type="ARBA" id="ARBA00023163"/>
    </source>
</evidence>
<gene>
    <name evidence="11" type="ORF">BOX15_Mlig008333g2</name>
</gene>
<dbReference type="GO" id="GO:0000122">
    <property type="term" value="P:negative regulation of transcription by RNA polymerase II"/>
    <property type="evidence" value="ECO:0007669"/>
    <property type="project" value="TreeGrafter"/>
</dbReference>
<evidence type="ECO:0000256" key="8">
    <source>
        <dbReference type="ARBA" id="ARBA00023242"/>
    </source>
</evidence>
<dbReference type="Pfam" id="PF00105">
    <property type="entry name" value="zf-C4"/>
    <property type="match status" value="1"/>
</dbReference>
<keyword evidence="5" id="KW-0238">DNA-binding</keyword>
<name>A0A267F596_9PLAT</name>
<dbReference type="SUPFAM" id="SSF48508">
    <property type="entry name" value="Nuclear receptor ligand-binding domain"/>
    <property type="match status" value="1"/>
</dbReference>
<feature type="compositionally biased region" description="Basic and acidic residues" evidence="9">
    <location>
        <begin position="167"/>
        <end position="176"/>
    </location>
</feature>
<evidence type="ECO:0000256" key="5">
    <source>
        <dbReference type="ARBA" id="ARBA00023125"/>
    </source>
</evidence>
<evidence type="ECO:0000256" key="1">
    <source>
        <dbReference type="ARBA" id="ARBA00022723"/>
    </source>
</evidence>
<dbReference type="InterPro" id="IPR001628">
    <property type="entry name" value="Znf_hrmn_rcpt"/>
</dbReference>
<keyword evidence="7" id="KW-0675">Receptor</keyword>
<dbReference type="GO" id="GO:0008270">
    <property type="term" value="F:zinc ion binding"/>
    <property type="evidence" value="ECO:0007669"/>
    <property type="project" value="UniProtKB-KW"/>
</dbReference>
<dbReference type="SMART" id="SM00399">
    <property type="entry name" value="ZnF_C4"/>
    <property type="match status" value="1"/>
</dbReference>
<accession>A0A267F596</accession>
<dbReference type="InterPro" id="IPR050234">
    <property type="entry name" value="Nuclear_hormone_rcpt_NR1"/>
</dbReference>
<dbReference type="OrthoDB" id="6352325at2759"/>
<dbReference type="InterPro" id="IPR000536">
    <property type="entry name" value="Nucl_hrmn_rcpt_lig-bd"/>
</dbReference>